<dbReference type="GO" id="GO:0016787">
    <property type="term" value="F:hydrolase activity"/>
    <property type="evidence" value="ECO:0007669"/>
    <property type="project" value="UniProtKB-KW"/>
</dbReference>
<protein>
    <submittedName>
        <fullName evidence="2">Alpha/beta fold hydrolase</fullName>
    </submittedName>
</protein>
<dbReference type="Gene3D" id="3.40.50.1820">
    <property type="entry name" value="alpha/beta hydrolase"/>
    <property type="match status" value="1"/>
</dbReference>
<sequence length="278" mass="32778">MKSKNKMISGKYSPTIFSMNYEEVKYKSIDGLNLYGWYIKRSDEPKNTILLLHGRNNNRIFCLKFLQIFSEIDKENKYNIFIPDLRNSGKSDEAMTAFGYFFARDIYSSMKMLNERYKLNNFVLYGFSQGGMGAAICSKLFQKELSEENIKISKMILDSPVSNIQKIILHHSKIKDYTIPKVFLIPSFIALNKIVDKNLKKLRLSELLGDIPTLLLQSKKDKLTPFRIIEKEYFNLDDEKKEKVRFKAFRKGQHVRIYLEYKEEYTQTINKFLESEKI</sequence>
<dbReference type="PANTHER" id="PTHR12277:SF81">
    <property type="entry name" value="PROTEIN ABHD13"/>
    <property type="match status" value="1"/>
</dbReference>
<evidence type="ECO:0000313" key="3">
    <source>
        <dbReference type="Proteomes" id="UP001225134"/>
    </source>
</evidence>
<dbReference type="RefSeq" id="WP_277287495.1">
    <property type="nucleotide sequence ID" value="NZ_CAMPUK010000012.1"/>
</dbReference>
<dbReference type="Proteomes" id="UP001225134">
    <property type="component" value="Unassembled WGS sequence"/>
</dbReference>
<name>A0ABT7HIN1_9FUSO</name>
<dbReference type="InterPro" id="IPR000073">
    <property type="entry name" value="AB_hydrolase_1"/>
</dbReference>
<dbReference type="EMBL" id="JASSPP010000003">
    <property type="protein sequence ID" value="MDK9580371.1"/>
    <property type="molecule type" value="Genomic_DNA"/>
</dbReference>
<reference evidence="2 3" key="1">
    <citation type="submission" date="2023-06" db="EMBL/GenBank/DDBJ databases">
        <title>Antibody response to the Sneathia vaginalis cytopathogenic toxin A during pregnancy.</title>
        <authorList>
            <person name="Mccoy Z.T."/>
            <person name="Serrano M.G."/>
            <person name="Spaine K."/>
            <person name="Edwards D.J."/>
            <person name="Buck G.A."/>
            <person name="Jefferson K."/>
        </authorList>
    </citation>
    <scope>NUCLEOTIDE SEQUENCE [LARGE SCALE GENOMIC DNA]</scope>
    <source>
        <strain evidence="2 3">CCUG 42621</strain>
    </source>
</reference>
<dbReference type="InterPro" id="IPR029058">
    <property type="entry name" value="AB_hydrolase_fold"/>
</dbReference>
<accession>A0ABT7HIN1</accession>
<gene>
    <name evidence="2" type="ORF">QQA45_02415</name>
</gene>
<organism evidence="2 3">
    <name type="scientific">Sneathia sanguinegens</name>
    <dbReference type="NCBI Taxonomy" id="40543"/>
    <lineage>
        <taxon>Bacteria</taxon>
        <taxon>Fusobacteriati</taxon>
        <taxon>Fusobacteriota</taxon>
        <taxon>Fusobacteriia</taxon>
        <taxon>Fusobacteriales</taxon>
        <taxon>Leptotrichiaceae</taxon>
        <taxon>Sneathia</taxon>
    </lineage>
</organism>
<feature type="domain" description="AB hydrolase-1" evidence="1">
    <location>
        <begin position="48"/>
        <end position="160"/>
    </location>
</feature>
<comment type="caution">
    <text evidence="2">The sequence shown here is derived from an EMBL/GenBank/DDBJ whole genome shotgun (WGS) entry which is preliminary data.</text>
</comment>
<evidence type="ECO:0000259" key="1">
    <source>
        <dbReference type="Pfam" id="PF00561"/>
    </source>
</evidence>
<proteinExistence type="predicted"/>
<dbReference type="SUPFAM" id="SSF53474">
    <property type="entry name" value="alpha/beta-Hydrolases"/>
    <property type="match status" value="1"/>
</dbReference>
<evidence type="ECO:0000313" key="2">
    <source>
        <dbReference type="EMBL" id="MDK9580371.1"/>
    </source>
</evidence>
<dbReference type="PANTHER" id="PTHR12277">
    <property type="entry name" value="ALPHA/BETA HYDROLASE DOMAIN-CONTAINING PROTEIN"/>
    <property type="match status" value="1"/>
</dbReference>
<dbReference type="Pfam" id="PF00561">
    <property type="entry name" value="Abhydrolase_1"/>
    <property type="match status" value="1"/>
</dbReference>
<keyword evidence="2" id="KW-0378">Hydrolase</keyword>
<keyword evidence="3" id="KW-1185">Reference proteome</keyword>